<evidence type="ECO:0000313" key="3">
    <source>
        <dbReference type="Proteomes" id="UP000002318"/>
    </source>
</evidence>
<organism evidence="2 3">
    <name type="scientific">Sediminispirochaeta smaragdinae (strain DSM 11293 / JCM 15392 / SEBR 4228)</name>
    <name type="common">Spirochaeta smaragdinae</name>
    <dbReference type="NCBI Taxonomy" id="573413"/>
    <lineage>
        <taxon>Bacteria</taxon>
        <taxon>Pseudomonadati</taxon>
        <taxon>Spirochaetota</taxon>
        <taxon>Spirochaetia</taxon>
        <taxon>Spirochaetales</taxon>
        <taxon>Spirochaetaceae</taxon>
        <taxon>Sediminispirochaeta</taxon>
    </lineage>
</organism>
<dbReference type="InterPro" id="IPR036890">
    <property type="entry name" value="HATPase_C_sf"/>
</dbReference>
<accession>E1R7N7</accession>
<dbReference type="EMBL" id="CP002116">
    <property type="protein sequence ID" value="ADK82742.1"/>
    <property type="molecule type" value="Genomic_DNA"/>
</dbReference>
<dbReference type="eggNOG" id="COG2172">
    <property type="taxonomic scope" value="Bacteria"/>
</dbReference>
<name>E1R7N7_SEDSS</name>
<keyword evidence="2" id="KW-0723">Serine/threonine-protein kinase</keyword>
<keyword evidence="3" id="KW-1185">Reference proteome</keyword>
<dbReference type="AlphaFoldDB" id="E1R7N7"/>
<evidence type="ECO:0000313" key="2">
    <source>
        <dbReference type="EMBL" id="ADK82742.1"/>
    </source>
</evidence>
<dbReference type="HOGENOM" id="CLU_129722_0_0_12"/>
<dbReference type="OrthoDB" id="9797578at2"/>
<proteinExistence type="predicted"/>
<dbReference type="KEGG" id="ssm:Spirs_3656"/>
<dbReference type="SUPFAM" id="SSF55874">
    <property type="entry name" value="ATPase domain of HSP90 chaperone/DNA topoisomerase II/histidine kinase"/>
    <property type="match status" value="1"/>
</dbReference>
<dbReference type="Gene3D" id="3.30.565.10">
    <property type="entry name" value="Histidine kinase-like ATPase, C-terminal domain"/>
    <property type="match status" value="1"/>
</dbReference>
<evidence type="ECO:0000259" key="1">
    <source>
        <dbReference type="Pfam" id="PF02518"/>
    </source>
</evidence>
<feature type="domain" description="Histidine kinase/HSP90-like ATPase" evidence="1">
    <location>
        <begin position="42"/>
        <end position="136"/>
    </location>
</feature>
<dbReference type="InterPro" id="IPR003594">
    <property type="entry name" value="HATPase_dom"/>
</dbReference>
<protein>
    <submittedName>
        <fullName evidence="2">Anti-sigma regulatory factor, serine/threonine protein kinase</fullName>
    </submittedName>
</protein>
<dbReference type="Proteomes" id="UP000002318">
    <property type="component" value="Chromosome"/>
</dbReference>
<keyword evidence="2" id="KW-0418">Kinase</keyword>
<keyword evidence="2" id="KW-0808">Transferase</keyword>
<dbReference type="STRING" id="573413.Spirs_3656"/>
<dbReference type="RefSeq" id="WP_013256201.1">
    <property type="nucleotide sequence ID" value="NC_014364.1"/>
</dbReference>
<dbReference type="Pfam" id="PF02518">
    <property type="entry name" value="HATPase_c"/>
    <property type="match status" value="1"/>
</dbReference>
<dbReference type="GO" id="GO:0004674">
    <property type="term" value="F:protein serine/threonine kinase activity"/>
    <property type="evidence" value="ECO:0007669"/>
    <property type="project" value="UniProtKB-KW"/>
</dbReference>
<sequence>MQFQYELVAGDFTKAGYASSDLKKKMKQLNIPTSAMKRAVVALFEAEVNVVAHSFGGTLTADIFKDKIHVLVADRGPGIPDIELAMSEGYSTASDEVREMGYGAGMGLPNIKNNCDSLDIRSASGSPTEVEFTINFEA</sequence>
<gene>
    <name evidence="2" type="ordered locus">Spirs_3656</name>
</gene>
<reference evidence="2 3" key="1">
    <citation type="journal article" date="2010" name="Stand. Genomic Sci.">
        <title>Complete genome sequence of Spirochaeta smaragdinae type strain (SEBR 4228).</title>
        <authorList>
            <person name="Mavromatis K."/>
            <person name="Yasawong M."/>
            <person name="Chertkov O."/>
            <person name="Lapidus A."/>
            <person name="Lucas S."/>
            <person name="Nolan M."/>
            <person name="Del Rio T.G."/>
            <person name="Tice H."/>
            <person name="Cheng J.F."/>
            <person name="Pitluck S."/>
            <person name="Liolios K."/>
            <person name="Ivanova N."/>
            <person name="Tapia R."/>
            <person name="Han C."/>
            <person name="Bruce D."/>
            <person name="Goodwin L."/>
            <person name="Pati A."/>
            <person name="Chen A."/>
            <person name="Palaniappan K."/>
            <person name="Land M."/>
            <person name="Hauser L."/>
            <person name="Chang Y.J."/>
            <person name="Jeffries C.D."/>
            <person name="Detter J.C."/>
            <person name="Rohde M."/>
            <person name="Brambilla E."/>
            <person name="Spring S."/>
            <person name="Goker M."/>
            <person name="Sikorski J."/>
            <person name="Woyke T."/>
            <person name="Bristow J."/>
            <person name="Eisen J.A."/>
            <person name="Markowitz V."/>
            <person name="Hugenholtz P."/>
            <person name="Klenk H.P."/>
            <person name="Kyrpides N.C."/>
        </authorList>
    </citation>
    <scope>NUCLEOTIDE SEQUENCE [LARGE SCALE GENOMIC DNA]</scope>
    <source>
        <strain evidence="3">DSM 11293 / JCM 15392 / SEBR 4228</strain>
    </source>
</reference>